<reference evidence="12 13" key="2">
    <citation type="submission" date="2006-07" db="EMBL/GenBank/DDBJ databases">
        <title>Sequencing of the draft genome and assembly of Chlorobium ferroxidans DSM 13031.</title>
        <authorList>
            <consortium name="US DOE Joint Genome Institute (JGI-PGF)"/>
            <person name="Copeland A."/>
            <person name="Lucas S."/>
            <person name="Lapidus A."/>
            <person name="Barry K."/>
            <person name="Glavina del Rio T."/>
            <person name="Dalin E."/>
            <person name="Tice H."/>
            <person name="Bruce D."/>
            <person name="Pitluck S."/>
            <person name="Richardson P."/>
        </authorList>
    </citation>
    <scope>NUCLEOTIDE SEQUENCE [LARGE SCALE GENOMIC DNA]</scope>
    <source>
        <strain evidence="12 13">DSM 13031</strain>
    </source>
</reference>
<evidence type="ECO:0000256" key="9">
    <source>
        <dbReference type="ARBA" id="ARBA00023264"/>
    </source>
</evidence>
<dbReference type="HAMAP" id="MF_00664">
    <property type="entry name" value="PS_decarb_PSD_A"/>
    <property type="match status" value="1"/>
</dbReference>
<keyword evidence="2 11" id="KW-0444">Lipid biosynthesis</keyword>
<comment type="similarity">
    <text evidence="11">Belongs to the phosphatidylserine decarboxylase family. PSD-A subfamily.</text>
</comment>
<evidence type="ECO:0000313" key="12">
    <source>
        <dbReference type="EMBL" id="EAT59704.1"/>
    </source>
</evidence>
<keyword evidence="9 11" id="KW-1208">Phospholipid metabolism</keyword>
<keyword evidence="5 11" id="KW-0472">Membrane</keyword>
<organism evidence="12 13">
    <name type="scientific">Chlorobium ferrooxidans DSM 13031</name>
    <dbReference type="NCBI Taxonomy" id="377431"/>
    <lineage>
        <taxon>Bacteria</taxon>
        <taxon>Pseudomonadati</taxon>
        <taxon>Chlorobiota</taxon>
        <taxon>Chlorobiia</taxon>
        <taxon>Chlorobiales</taxon>
        <taxon>Chlorobiaceae</taxon>
        <taxon>Chlorobium/Pelodictyon group</taxon>
        <taxon>Chlorobium</taxon>
    </lineage>
</organism>
<evidence type="ECO:0000256" key="11">
    <source>
        <dbReference type="HAMAP-Rule" id="MF_00664"/>
    </source>
</evidence>
<feature type="site" description="Cleavage (non-hydrolytic); by autocatalysis" evidence="11">
    <location>
        <begin position="175"/>
        <end position="176"/>
    </location>
</feature>
<dbReference type="EC" id="4.1.1.65" evidence="11"/>
<dbReference type="UniPathway" id="UPA00558">
    <property type="reaction ID" value="UER00616"/>
</dbReference>
<dbReference type="NCBIfam" id="NF003682">
    <property type="entry name" value="PRK05305.2-2"/>
    <property type="match status" value="1"/>
</dbReference>
<dbReference type="InterPro" id="IPR003817">
    <property type="entry name" value="PS_Dcarbxylase"/>
</dbReference>
<feature type="active site" description="Schiff-base intermediate with substrate; via pyruvic acid" evidence="11">
    <location>
        <position position="176"/>
    </location>
</feature>
<evidence type="ECO:0000256" key="3">
    <source>
        <dbReference type="ARBA" id="ARBA00022793"/>
    </source>
</evidence>
<dbReference type="GO" id="GO:0004609">
    <property type="term" value="F:phosphatidylserine decarboxylase activity"/>
    <property type="evidence" value="ECO:0007669"/>
    <property type="project" value="UniProtKB-UniRule"/>
</dbReference>
<comment type="cofactor">
    <cofactor evidence="11">
        <name>pyruvate</name>
        <dbReference type="ChEBI" id="CHEBI:15361"/>
    </cofactor>
    <text evidence="11">Binds 1 pyruvoyl group covalently per subunit.</text>
</comment>
<keyword evidence="8 11" id="KW-0456">Lyase</keyword>
<protein>
    <recommendedName>
        <fullName evidence="11">Phosphatidylserine decarboxylase proenzyme</fullName>
        <ecNumber evidence="11">4.1.1.65</ecNumber>
    </recommendedName>
    <component>
        <recommendedName>
            <fullName evidence="11">Phosphatidylserine decarboxylase alpha chain</fullName>
        </recommendedName>
    </component>
    <component>
        <recommendedName>
            <fullName evidence="11">Phosphatidylserine decarboxylase beta chain</fullName>
        </recommendedName>
    </component>
</protein>
<comment type="caution">
    <text evidence="12">The sequence shown here is derived from an EMBL/GenBank/DDBJ whole genome shotgun (WGS) entry which is preliminary data.</text>
</comment>
<dbReference type="RefSeq" id="WP_006365478.1">
    <property type="nucleotide sequence ID" value="NZ_AASE01000002.1"/>
</dbReference>
<evidence type="ECO:0000256" key="5">
    <source>
        <dbReference type="ARBA" id="ARBA00023136"/>
    </source>
</evidence>
<comment type="catalytic activity">
    <reaction evidence="11">
        <text>a 1,2-diacyl-sn-glycero-3-phospho-L-serine + H(+) = a 1,2-diacyl-sn-glycero-3-phosphoethanolamine + CO2</text>
        <dbReference type="Rhea" id="RHEA:20828"/>
        <dbReference type="ChEBI" id="CHEBI:15378"/>
        <dbReference type="ChEBI" id="CHEBI:16526"/>
        <dbReference type="ChEBI" id="CHEBI:57262"/>
        <dbReference type="ChEBI" id="CHEBI:64612"/>
        <dbReference type="EC" id="4.1.1.65"/>
    </reaction>
</comment>
<dbReference type="PANTHER" id="PTHR35809">
    <property type="entry name" value="ARCHAETIDYLSERINE DECARBOXYLASE PROENZYME-RELATED"/>
    <property type="match status" value="1"/>
</dbReference>
<accession>Q0YU50</accession>
<gene>
    <name evidence="11" type="primary">psd</name>
    <name evidence="12" type="ORF">CferDRAFT_1711</name>
</gene>
<comment type="function">
    <text evidence="11">Catalyzes the formation of phosphatidylethanolamine (PtdEtn) from phosphatidylserine (PtdSer).</text>
</comment>
<keyword evidence="10 11" id="KW-0670">Pyruvate</keyword>
<name>Q0YU50_9CHLB</name>
<dbReference type="GO" id="GO:0005886">
    <property type="term" value="C:plasma membrane"/>
    <property type="evidence" value="ECO:0007669"/>
    <property type="project" value="UniProtKB-SubCell"/>
</dbReference>
<evidence type="ECO:0000256" key="6">
    <source>
        <dbReference type="ARBA" id="ARBA00023145"/>
    </source>
</evidence>
<dbReference type="PANTHER" id="PTHR35809:SF1">
    <property type="entry name" value="ARCHAETIDYLSERINE DECARBOXYLASE PROENZYME-RELATED"/>
    <property type="match status" value="1"/>
</dbReference>
<proteinExistence type="inferred from homology"/>
<dbReference type="EMBL" id="AASE01000002">
    <property type="protein sequence ID" value="EAT59704.1"/>
    <property type="molecule type" value="Genomic_DNA"/>
</dbReference>
<feature type="chain" id="PRO_5023556121" description="Phosphatidylserine decarboxylase beta chain" evidence="11">
    <location>
        <begin position="1"/>
        <end position="175"/>
    </location>
</feature>
<evidence type="ECO:0000256" key="10">
    <source>
        <dbReference type="ARBA" id="ARBA00023317"/>
    </source>
</evidence>
<comment type="subcellular location">
    <subcellularLocation>
        <location evidence="11">Cell membrane</location>
        <topology evidence="11">Peripheral membrane protein</topology>
    </subcellularLocation>
</comment>
<sequence length="206" mass="23058">MFTPYGYSTMIKALLICMLCSGAALFFPPGVKITLLIATVTFSLFTLYFFRDPERKVPNEQRIILAPADGRILLVQKQEESTLVSIFMSPFNVHVNRIPISGRVTKVNYKPGQFLMAFDNRSMESNEKMEIGIDNGEIRVLFSQVSGFLARRIVCPLQRDEQVTIGNRFGMIKFGSRVDLTLPPGAAVEVQVGQKSVAGRTILARY</sequence>
<evidence type="ECO:0000313" key="13">
    <source>
        <dbReference type="Proteomes" id="UP000004162"/>
    </source>
</evidence>
<keyword evidence="7 11" id="KW-0594">Phospholipid biosynthesis</keyword>
<feature type="chain" id="PRO_5023556122" description="Phosphatidylserine decarboxylase alpha chain" evidence="11">
    <location>
        <begin position="176"/>
        <end position="206"/>
    </location>
</feature>
<feature type="modified residue" description="Pyruvic acid (Ser); by autocatalysis" evidence="11">
    <location>
        <position position="176"/>
    </location>
</feature>
<dbReference type="OrthoDB" id="9790893at2"/>
<comment type="subunit">
    <text evidence="11">Heterodimer of a large membrane-associated beta subunit and a small pyruvoyl-containing alpha subunit.</text>
</comment>
<keyword evidence="4 11" id="KW-0443">Lipid metabolism</keyword>
<keyword evidence="3 11" id="KW-0210">Decarboxylase</keyword>
<comment type="PTM">
    <text evidence="11">Is synthesized initially as an inactive proenzyme. Formation of the active enzyme involves a self-maturation process in which the active site pyruvoyl group is generated from an internal serine residue via an autocatalytic post-translational modification. Two non-identical subunits are generated from the proenzyme in this reaction, and the pyruvate is formed at the N-terminus of the alpha chain, which is derived from the carboxyl end of the proenzyme. The post-translation cleavage follows an unusual pathway, termed non-hydrolytic serinolysis, in which the side chain hydroxyl group of the serine supplies its oxygen atom to form the C-terminus of the beta chain, while the remainder of the serine residue undergoes an oxidative deamination to produce ammonia and the pyruvoyl prosthetic group on the alpha chain.</text>
</comment>
<evidence type="ECO:0000256" key="4">
    <source>
        <dbReference type="ARBA" id="ARBA00023098"/>
    </source>
</evidence>
<dbReference type="InterPro" id="IPR033175">
    <property type="entry name" value="PSD-A"/>
</dbReference>
<keyword evidence="1 11" id="KW-1003">Cell membrane</keyword>
<evidence type="ECO:0000256" key="8">
    <source>
        <dbReference type="ARBA" id="ARBA00023239"/>
    </source>
</evidence>
<evidence type="ECO:0000256" key="1">
    <source>
        <dbReference type="ARBA" id="ARBA00022475"/>
    </source>
</evidence>
<dbReference type="NCBIfam" id="NF003685">
    <property type="entry name" value="PRK05305.2-5"/>
    <property type="match status" value="1"/>
</dbReference>
<dbReference type="GO" id="GO:0006646">
    <property type="term" value="P:phosphatidylethanolamine biosynthetic process"/>
    <property type="evidence" value="ECO:0007669"/>
    <property type="project" value="UniProtKB-UniRule"/>
</dbReference>
<dbReference type="AlphaFoldDB" id="Q0YU50"/>
<dbReference type="Proteomes" id="UP000004162">
    <property type="component" value="Unassembled WGS sequence"/>
</dbReference>
<evidence type="ECO:0000256" key="2">
    <source>
        <dbReference type="ARBA" id="ARBA00022516"/>
    </source>
</evidence>
<keyword evidence="6 11" id="KW-0865">Zymogen</keyword>
<keyword evidence="13" id="KW-1185">Reference proteome</keyword>
<dbReference type="Pfam" id="PF02666">
    <property type="entry name" value="PS_Dcarbxylase"/>
    <property type="match status" value="1"/>
</dbReference>
<evidence type="ECO:0000256" key="7">
    <source>
        <dbReference type="ARBA" id="ARBA00023209"/>
    </source>
</evidence>
<comment type="pathway">
    <text evidence="11">Phospholipid metabolism; phosphatidylethanolamine biosynthesis; phosphatidylethanolamine from CDP-diacylglycerol: step 2/2.</text>
</comment>
<reference evidence="12 13" key="1">
    <citation type="submission" date="2006-07" db="EMBL/GenBank/DDBJ databases">
        <title>Annotation of the draft genome assembly of Chlorobium ferroxidans DSM 13031.</title>
        <authorList>
            <consortium name="US DOE Joint Genome Institute (JGI-ORNL)"/>
            <person name="Larimer F."/>
            <person name="Land M."/>
            <person name="Hauser L."/>
        </authorList>
    </citation>
    <scope>NUCLEOTIDE SEQUENCE [LARGE SCALE GENOMIC DNA]</scope>
    <source>
        <strain evidence="12 13">DSM 13031</strain>
    </source>
</reference>